<keyword evidence="4" id="KW-1185">Reference proteome</keyword>
<evidence type="ECO:0000313" key="4">
    <source>
        <dbReference type="Proteomes" id="UP000829685"/>
    </source>
</evidence>
<dbReference type="SUPFAM" id="SSF51735">
    <property type="entry name" value="NAD(P)-binding Rossmann-fold domains"/>
    <property type="match status" value="1"/>
</dbReference>
<dbReference type="GO" id="GO:0016491">
    <property type="term" value="F:oxidoreductase activity"/>
    <property type="evidence" value="ECO:0007669"/>
    <property type="project" value="UniProtKB-KW"/>
</dbReference>
<dbReference type="AlphaFoldDB" id="A0A9Q0AMY7"/>
<dbReference type="PANTHER" id="PTHR24320:SF154">
    <property type="entry name" value="OXIDOREDUCTASE, SHORT-CHAIN DEHYDROGENASE_REDUCTASE FAMILY (AFU_ORTHOLOGUE AFUA_2G04560)"/>
    <property type="match status" value="1"/>
</dbReference>
<accession>A0A9Q0AMY7</accession>
<dbReference type="Pfam" id="PF00106">
    <property type="entry name" value="adh_short"/>
    <property type="match status" value="1"/>
</dbReference>
<gene>
    <name evidence="3" type="ORF">JX265_007954</name>
</gene>
<evidence type="ECO:0000313" key="3">
    <source>
        <dbReference type="EMBL" id="KAI1865631.1"/>
    </source>
</evidence>
<dbReference type="EMBL" id="JAFIMR010000021">
    <property type="protein sequence ID" value="KAI1865631.1"/>
    <property type="molecule type" value="Genomic_DNA"/>
</dbReference>
<dbReference type="Proteomes" id="UP000829685">
    <property type="component" value="Unassembled WGS sequence"/>
</dbReference>
<keyword evidence="2" id="KW-0560">Oxidoreductase</keyword>
<comment type="caution">
    <text evidence="3">The sequence shown here is derived from an EMBL/GenBank/DDBJ whole genome shotgun (WGS) entry which is preliminary data.</text>
</comment>
<evidence type="ECO:0000256" key="1">
    <source>
        <dbReference type="ARBA" id="ARBA00006484"/>
    </source>
</evidence>
<dbReference type="PANTHER" id="PTHR24320">
    <property type="entry name" value="RETINOL DEHYDROGENASE"/>
    <property type="match status" value="1"/>
</dbReference>
<protein>
    <recommendedName>
        <fullName evidence="5">Oxidoreductase</fullName>
    </recommendedName>
</protein>
<dbReference type="PRINTS" id="PR00081">
    <property type="entry name" value="GDHRDH"/>
</dbReference>
<sequence>MPPVAGYVDFNPERDIPSLQGKVIFITEGTAGLGKESVLALARHKPVHIYFSGRNGNAADSVLREVGDIAPGVGITFVELDLTSLAAVKVASSKFVHNRLDILMCNAGIMSKPSGVSADGYEIHFATNHLGHAMLTQQLLPVMLKTAEQPEADVRLINLTSLGWAMHPRDGVSFSTVRGPQDGFWESQRVYGQSKLANIVYAAEIARRYPAITAVSVHPGVVKTDLVEGLSRATRYFVKATSAILGNRLLDPSQGRLSQLWAAAGARKEQLVNGALYLPVGVMSNHTLDKTAKSPEFAKKLWAWTQSILDEY</sequence>
<reference evidence="3" key="1">
    <citation type="submission" date="2021-03" db="EMBL/GenBank/DDBJ databases">
        <title>Revisited historic fungal species revealed as producer of novel bioactive compounds through whole genome sequencing and comparative genomics.</title>
        <authorList>
            <person name="Vignolle G.A."/>
            <person name="Hochenegger N."/>
            <person name="Mach R.L."/>
            <person name="Mach-Aigner A.R."/>
            <person name="Javad Rahimi M."/>
            <person name="Salim K.A."/>
            <person name="Chan C.M."/>
            <person name="Lim L.B.L."/>
            <person name="Cai F."/>
            <person name="Druzhinina I.S."/>
            <person name="U'Ren J.M."/>
            <person name="Derntl C."/>
        </authorList>
    </citation>
    <scope>NUCLEOTIDE SEQUENCE</scope>
    <source>
        <strain evidence="3">TUCIM 5799</strain>
    </source>
</reference>
<evidence type="ECO:0008006" key="5">
    <source>
        <dbReference type="Google" id="ProtNLM"/>
    </source>
</evidence>
<comment type="similarity">
    <text evidence="1">Belongs to the short-chain dehydrogenases/reductases (SDR) family.</text>
</comment>
<dbReference type="InterPro" id="IPR002347">
    <property type="entry name" value="SDR_fam"/>
</dbReference>
<dbReference type="Gene3D" id="3.40.50.720">
    <property type="entry name" value="NAD(P)-binding Rossmann-like Domain"/>
    <property type="match status" value="1"/>
</dbReference>
<dbReference type="InterPro" id="IPR036291">
    <property type="entry name" value="NAD(P)-bd_dom_sf"/>
</dbReference>
<proteinExistence type="inferred from homology"/>
<organism evidence="3 4">
    <name type="scientific">Neoarthrinium moseri</name>
    <dbReference type="NCBI Taxonomy" id="1658444"/>
    <lineage>
        <taxon>Eukaryota</taxon>
        <taxon>Fungi</taxon>
        <taxon>Dikarya</taxon>
        <taxon>Ascomycota</taxon>
        <taxon>Pezizomycotina</taxon>
        <taxon>Sordariomycetes</taxon>
        <taxon>Xylariomycetidae</taxon>
        <taxon>Amphisphaeriales</taxon>
        <taxon>Apiosporaceae</taxon>
        <taxon>Neoarthrinium</taxon>
    </lineage>
</organism>
<evidence type="ECO:0000256" key="2">
    <source>
        <dbReference type="ARBA" id="ARBA00023002"/>
    </source>
</evidence>
<name>A0A9Q0AMY7_9PEZI</name>